<dbReference type="InterPro" id="IPR045258">
    <property type="entry name" value="ACAP1/2/3-like"/>
</dbReference>
<dbReference type="OrthoDB" id="1854502at2759"/>
<dbReference type="Gene3D" id="2.30.29.30">
    <property type="entry name" value="Pleckstrin-homology domain (PH domain)/Phosphotyrosine-binding domain (PTB)"/>
    <property type="match status" value="1"/>
</dbReference>
<feature type="repeat" description="ANK" evidence="3">
    <location>
        <begin position="98"/>
        <end position="120"/>
    </location>
</feature>
<evidence type="ECO:0000256" key="3">
    <source>
        <dbReference type="PROSITE-ProRule" id="PRU00023"/>
    </source>
</evidence>
<dbReference type="PANTHER" id="PTHR23180">
    <property type="entry name" value="CENTAURIN/ARF"/>
    <property type="match status" value="1"/>
</dbReference>
<feature type="region of interest" description="Disordered" evidence="4">
    <location>
        <begin position="379"/>
        <end position="478"/>
    </location>
</feature>
<feature type="non-terminal residue" evidence="6">
    <location>
        <position position="478"/>
    </location>
</feature>
<dbReference type="AlphaFoldDB" id="A0A4Y9ZKX5"/>
<dbReference type="STRING" id="135208.A0A4Y9ZKX5"/>
<dbReference type="SMART" id="SM00233">
    <property type="entry name" value="PH"/>
    <property type="match status" value="1"/>
</dbReference>
<feature type="repeat" description="ANK" evidence="3">
    <location>
        <begin position="201"/>
        <end position="233"/>
    </location>
</feature>
<evidence type="ECO:0000313" key="7">
    <source>
        <dbReference type="Proteomes" id="UP000298061"/>
    </source>
</evidence>
<evidence type="ECO:0000256" key="4">
    <source>
        <dbReference type="SAM" id="MobiDB-lite"/>
    </source>
</evidence>
<dbReference type="Gene3D" id="1.25.40.20">
    <property type="entry name" value="Ankyrin repeat-containing domain"/>
    <property type="match status" value="2"/>
</dbReference>
<gene>
    <name evidence="6" type="ORF">EWM64_g9304</name>
</gene>
<dbReference type="Proteomes" id="UP000298061">
    <property type="component" value="Unassembled WGS sequence"/>
</dbReference>
<dbReference type="SUPFAM" id="SSF50729">
    <property type="entry name" value="PH domain-like"/>
    <property type="match status" value="1"/>
</dbReference>
<accession>A0A4Y9ZKX5</accession>
<dbReference type="SUPFAM" id="SSF48403">
    <property type="entry name" value="Ankyrin repeat"/>
    <property type="match status" value="1"/>
</dbReference>
<protein>
    <recommendedName>
        <fullName evidence="5">PH domain-containing protein</fullName>
    </recommendedName>
</protein>
<keyword evidence="2" id="KW-0862">Zinc</keyword>
<keyword evidence="3" id="KW-0040">ANK repeat</keyword>
<feature type="compositionally biased region" description="Low complexity" evidence="4">
    <location>
        <begin position="415"/>
        <end position="425"/>
    </location>
</feature>
<dbReference type="EMBL" id="SFCI01001924">
    <property type="protein sequence ID" value="TFY74707.1"/>
    <property type="molecule type" value="Genomic_DNA"/>
</dbReference>
<dbReference type="Pfam" id="PF12796">
    <property type="entry name" value="Ank_2"/>
    <property type="match status" value="1"/>
</dbReference>
<feature type="domain" description="PH" evidence="5">
    <location>
        <begin position="271"/>
        <end position="373"/>
    </location>
</feature>
<keyword evidence="7" id="KW-1185">Reference proteome</keyword>
<dbReference type="PROSITE" id="PS50088">
    <property type="entry name" value="ANK_REPEAT"/>
    <property type="match status" value="2"/>
</dbReference>
<dbReference type="InterPro" id="IPR002110">
    <property type="entry name" value="Ankyrin_rpt"/>
</dbReference>
<evidence type="ECO:0000313" key="6">
    <source>
        <dbReference type="EMBL" id="TFY74707.1"/>
    </source>
</evidence>
<sequence>MATASQSAFTLRNIGAGTSEPLYQVKLLSALRSGDPALIHPFLAEIGKEKERRKSQDNEADVGAAALHLAIRVASKDIVALLLAHRSISPNAVHPPGSGTTALHLAASLGRADVVNLLLDQEGIDDTLRDRDGKTCKDVARGKDVVRTINDSRSFLTASYRSLLRTYIHSPRTEGPPPALLALLSCPRVRLLNLSYLDDASGTTLLHEAARRRCLRLIELAVRGGADIFVRDRRGRSVTDVVGKDDKVRAFLRQFTNQDTTLLEDTPLTEPPTLKGYLNKYTNVARGYNTRWFVLKDGILSYYRHQEDEQVASRGSISMKTCVLRPSQTGEKLRFEVQSLPSRGHSSVQKWYLKANHPVEAARWIQAISRAIEWYKREGEAGDSDTASRSTSIRGSIGSLAPSTFTRKREKDDSASFSSSLADTSGVDLEASPNLSQDASPRLHQAGDSPSAVSVKDETAEESSGGESSEILETATPR</sequence>
<reference evidence="6 7" key="1">
    <citation type="submission" date="2019-02" db="EMBL/GenBank/DDBJ databases">
        <title>Genome sequencing of the rare red list fungi Hericium alpestre (H. flagellum).</title>
        <authorList>
            <person name="Buettner E."/>
            <person name="Kellner H."/>
        </authorList>
    </citation>
    <scope>NUCLEOTIDE SEQUENCE [LARGE SCALE GENOMIC DNA]</scope>
    <source>
        <strain evidence="6 7">DSM 108284</strain>
    </source>
</reference>
<dbReference type="Pfam" id="PF00169">
    <property type="entry name" value="PH"/>
    <property type="match status" value="1"/>
</dbReference>
<dbReference type="PANTHER" id="PTHR23180:SF160">
    <property type="entry name" value="ADP-RIBOSYLATION FACTOR GTPASE-ACTIVATING PROTEIN EFFECTOR PROTEIN 1"/>
    <property type="match status" value="1"/>
</dbReference>
<dbReference type="PROSITE" id="PS50297">
    <property type="entry name" value="ANK_REP_REGION"/>
    <property type="match status" value="2"/>
</dbReference>
<feature type="compositionally biased region" description="Low complexity" evidence="4">
    <location>
        <begin position="387"/>
        <end position="399"/>
    </location>
</feature>
<name>A0A4Y9ZKX5_9AGAM</name>
<proteinExistence type="predicted"/>
<dbReference type="CDD" id="cd13292">
    <property type="entry name" value="PH_Osh1p_Osh2p_yeast"/>
    <property type="match status" value="1"/>
</dbReference>
<evidence type="ECO:0000256" key="1">
    <source>
        <dbReference type="ARBA" id="ARBA00022723"/>
    </source>
</evidence>
<dbReference type="InterPro" id="IPR011993">
    <property type="entry name" value="PH-like_dom_sf"/>
</dbReference>
<evidence type="ECO:0000259" key="5">
    <source>
        <dbReference type="PROSITE" id="PS50003"/>
    </source>
</evidence>
<keyword evidence="1" id="KW-0479">Metal-binding</keyword>
<organism evidence="6 7">
    <name type="scientific">Hericium alpestre</name>
    <dbReference type="NCBI Taxonomy" id="135208"/>
    <lineage>
        <taxon>Eukaryota</taxon>
        <taxon>Fungi</taxon>
        <taxon>Dikarya</taxon>
        <taxon>Basidiomycota</taxon>
        <taxon>Agaricomycotina</taxon>
        <taxon>Agaricomycetes</taxon>
        <taxon>Russulales</taxon>
        <taxon>Hericiaceae</taxon>
        <taxon>Hericium</taxon>
    </lineage>
</organism>
<dbReference type="InterPro" id="IPR036770">
    <property type="entry name" value="Ankyrin_rpt-contain_sf"/>
</dbReference>
<dbReference type="SMART" id="SM00248">
    <property type="entry name" value="ANK"/>
    <property type="match status" value="3"/>
</dbReference>
<dbReference type="InterPro" id="IPR001849">
    <property type="entry name" value="PH_domain"/>
</dbReference>
<comment type="caution">
    <text evidence="6">The sequence shown here is derived from an EMBL/GenBank/DDBJ whole genome shotgun (WGS) entry which is preliminary data.</text>
</comment>
<dbReference type="GO" id="GO:0046872">
    <property type="term" value="F:metal ion binding"/>
    <property type="evidence" value="ECO:0007669"/>
    <property type="project" value="UniProtKB-KW"/>
</dbReference>
<dbReference type="PROSITE" id="PS50003">
    <property type="entry name" value="PH_DOMAIN"/>
    <property type="match status" value="1"/>
</dbReference>
<dbReference type="Pfam" id="PF00023">
    <property type="entry name" value="Ank"/>
    <property type="match status" value="1"/>
</dbReference>
<dbReference type="GO" id="GO:0005096">
    <property type="term" value="F:GTPase activator activity"/>
    <property type="evidence" value="ECO:0007669"/>
    <property type="project" value="InterPro"/>
</dbReference>
<evidence type="ECO:0000256" key="2">
    <source>
        <dbReference type="ARBA" id="ARBA00022833"/>
    </source>
</evidence>